<dbReference type="NCBIfam" id="TIGR02868">
    <property type="entry name" value="CydC"/>
    <property type="match status" value="1"/>
</dbReference>
<dbReference type="Gene3D" id="3.40.50.300">
    <property type="entry name" value="P-loop containing nucleotide triphosphate hydrolases"/>
    <property type="match status" value="1"/>
</dbReference>
<accession>A0A0U1L1I9</accession>
<dbReference type="SUPFAM" id="SSF52540">
    <property type="entry name" value="P-loop containing nucleoside triphosphate hydrolases"/>
    <property type="match status" value="1"/>
</dbReference>
<dbReference type="InterPro" id="IPR003593">
    <property type="entry name" value="AAA+_ATPase"/>
</dbReference>
<dbReference type="PANTHER" id="PTHR24221">
    <property type="entry name" value="ATP-BINDING CASSETTE SUB-FAMILY B"/>
    <property type="match status" value="1"/>
</dbReference>
<evidence type="ECO:0000259" key="10">
    <source>
        <dbReference type="PROSITE" id="PS50893"/>
    </source>
</evidence>
<evidence type="ECO:0000256" key="2">
    <source>
        <dbReference type="ARBA" id="ARBA00022448"/>
    </source>
</evidence>
<evidence type="ECO:0000256" key="5">
    <source>
        <dbReference type="ARBA" id="ARBA00022741"/>
    </source>
</evidence>
<feature type="domain" description="ABC transporter" evidence="10">
    <location>
        <begin position="332"/>
        <end position="567"/>
    </location>
</feature>
<dbReference type="Pfam" id="PF00664">
    <property type="entry name" value="ABC_membrane"/>
    <property type="match status" value="1"/>
</dbReference>
<feature type="transmembrane region" description="Helical" evidence="9">
    <location>
        <begin position="157"/>
        <end position="179"/>
    </location>
</feature>
<dbReference type="GO" id="GO:0005886">
    <property type="term" value="C:plasma membrane"/>
    <property type="evidence" value="ECO:0007669"/>
    <property type="project" value="UniProtKB-SubCell"/>
</dbReference>
<dbReference type="InterPro" id="IPR003439">
    <property type="entry name" value="ABC_transporter-like_ATP-bd"/>
</dbReference>
<dbReference type="PANTHER" id="PTHR24221:SF653">
    <property type="entry name" value="TRANSPORT ATP-BINDING PROTEIN CYDC"/>
    <property type="match status" value="1"/>
</dbReference>
<keyword evidence="8 9" id="KW-0472">Membrane</keyword>
<keyword evidence="7 9" id="KW-1133">Transmembrane helix</keyword>
<evidence type="ECO:0000256" key="3">
    <source>
        <dbReference type="ARBA" id="ARBA00022475"/>
    </source>
</evidence>
<keyword evidence="5" id="KW-0547">Nucleotide-binding</keyword>
<protein>
    <submittedName>
        <fullName evidence="12">Transport ATP-binding protein CydC</fullName>
    </submittedName>
</protein>
<dbReference type="Gene3D" id="1.20.1560.10">
    <property type="entry name" value="ABC transporter type 1, transmembrane domain"/>
    <property type="match status" value="1"/>
</dbReference>
<proteinExistence type="predicted"/>
<organism evidence="12 13">
    <name type="scientific">Sporomusa ovata</name>
    <dbReference type="NCBI Taxonomy" id="2378"/>
    <lineage>
        <taxon>Bacteria</taxon>
        <taxon>Bacillati</taxon>
        <taxon>Bacillota</taxon>
        <taxon>Negativicutes</taxon>
        <taxon>Selenomonadales</taxon>
        <taxon>Sporomusaceae</taxon>
        <taxon>Sporomusa</taxon>
    </lineage>
</organism>
<dbReference type="AlphaFoldDB" id="A0A0U1L1I9"/>
<dbReference type="InterPro" id="IPR014223">
    <property type="entry name" value="ABC_CydC/D"/>
</dbReference>
<gene>
    <name evidence="12" type="ORF">SpAn4DRAFT_3224</name>
</gene>
<evidence type="ECO:0000256" key="1">
    <source>
        <dbReference type="ARBA" id="ARBA00004651"/>
    </source>
</evidence>
<dbReference type="PROSITE" id="PS50929">
    <property type="entry name" value="ABC_TM1F"/>
    <property type="match status" value="1"/>
</dbReference>
<dbReference type="GO" id="GO:0005524">
    <property type="term" value="F:ATP binding"/>
    <property type="evidence" value="ECO:0007669"/>
    <property type="project" value="UniProtKB-KW"/>
</dbReference>
<evidence type="ECO:0000256" key="8">
    <source>
        <dbReference type="ARBA" id="ARBA00023136"/>
    </source>
</evidence>
<evidence type="ECO:0000313" key="13">
    <source>
        <dbReference type="Proteomes" id="UP000049855"/>
    </source>
</evidence>
<evidence type="ECO:0000256" key="4">
    <source>
        <dbReference type="ARBA" id="ARBA00022692"/>
    </source>
</evidence>
<dbReference type="InterPro" id="IPR011527">
    <property type="entry name" value="ABC1_TM_dom"/>
</dbReference>
<dbReference type="GO" id="GO:0016887">
    <property type="term" value="F:ATP hydrolysis activity"/>
    <property type="evidence" value="ECO:0007669"/>
    <property type="project" value="InterPro"/>
</dbReference>
<feature type="transmembrane region" description="Helical" evidence="9">
    <location>
        <begin position="12"/>
        <end position="40"/>
    </location>
</feature>
<dbReference type="PROSITE" id="PS00211">
    <property type="entry name" value="ABC_TRANSPORTER_1"/>
    <property type="match status" value="1"/>
</dbReference>
<dbReference type="Proteomes" id="UP000049855">
    <property type="component" value="Unassembled WGS sequence"/>
</dbReference>
<dbReference type="RefSeq" id="WP_021168452.1">
    <property type="nucleotide sequence ID" value="NZ_CTRP01000011.1"/>
</dbReference>
<keyword evidence="6 12" id="KW-0067">ATP-binding</keyword>
<dbReference type="InterPro" id="IPR027417">
    <property type="entry name" value="P-loop_NTPase"/>
</dbReference>
<dbReference type="GO" id="GO:0034775">
    <property type="term" value="P:glutathione transmembrane transport"/>
    <property type="evidence" value="ECO:0007669"/>
    <property type="project" value="InterPro"/>
</dbReference>
<keyword evidence="13" id="KW-1185">Reference proteome</keyword>
<feature type="domain" description="ABC transmembrane type-1" evidence="11">
    <location>
        <begin position="16"/>
        <end position="299"/>
    </location>
</feature>
<dbReference type="GO" id="GO:0140359">
    <property type="term" value="F:ABC-type transporter activity"/>
    <property type="evidence" value="ECO:0007669"/>
    <property type="project" value="InterPro"/>
</dbReference>
<keyword evidence="2" id="KW-0813">Transport</keyword>
<dbReference type="SUPFAM" id="SSF90123">
    <property type="entry name" value="ABC transporter transmembrane region"/>
    <property type="match status" value="1"/>
</dbReference>
<feature type="transmembrane region" description="Helical" evidence="9">
    <location>
        <begin position="131"/>
        <end position="151"/>
    </location>
</feature>
<dbReference type="GO" id="GO:0045454">
    <property type="term" value="P:cell redox homeostasis"/>
    <property type="evidence" value="ECO:0007669"/>
    <property type="project" value="InterPro"/>
</dbReference>
<evidence type="ECO:0000313" key="12">
    <source>
        <dbReference type="EMBL" id="CQR72764.1"/>
    </source>
</evidence>
<dbReference type="EMBL" id="CTRP01000011">
    <property type="protein sequence ID" value="CQR72764.1"/>
    <property type="molecule type" value="Genomic_DNA"/>
</dbReference>
<dbReference type="InterPro" id="IPR036640">
    <property type="entry name" value="ABC1_TM_sf"/>
</dbReference>
<evidence type="ECO:0000256" key="6">
    <source>
        <dbReference type="ARBA" id="ARBA00022840"/>
    </source>
</evidence>
<dbReference type="InterPro" id="IPR017871">
    <property type="entry name" value="ABC_transporter-like_CS"/>
</dbReference>
<feature type="transmembrane region" description="Helical" evidence="9">
    <location>
        <begin position="271"/>
        <end position="297"/>
    </location>
</feature>
<dbReference type="PROSITE" id="PS50893">
    <property type="entry name" value="ABC_TRANSPORTER_2"/>
    <property type="match status" value="1"/>
</dbReference>
<keyword evidence="4 9" id="KW-0812">Transmembrane</keyword>
<sequence>MIKLLAGKRETVIMAAAACILGSFTIYANVGLLAASAWLISAAALHPSVTELAVAIVGVRFFGLARAICRYGERYVSHEVTFRLLAEIRIWLYSRIEPLAPGGLARFATGDIFSRLVADVETLKFFYLRGVFPVVIAVLVVIATMVLVAWLAPWLAWAVLGLIVLTGFILPILLHWLGYKAGQIVVAARAGFNEVLADSIDGLTELAAMGQAKAQAGKVAVAAATLRAGQKKANAVMALAEAIGGLGVNLTVLIVIMLAAPLVGAGQLDGVYLAVVALAVQASFEAILPLPAVVYYLQESAAAVARLQDITCKGASALARGTRIAPCGPLTLTADKLSFSYRSEQPPVLSDIAFSLSPGKRLAVVGASGAGKSTLAGLILRFLDYNQGTLLLNGADIREYDSEAVRRLVSVVSQDTYLFNATIRDNILLANPEATPDEFASALEGALLSNFIALLPHGLDTRTGQNGLALSGGERQRIALARALLKAAPIWLLDEPTAGLDAEAEQMVMQHILQAAGSRSVFLITHRLLGLEVMDEILVIDNGKIVEQGTWQQLLAGRGLFYQMWTLQQDTLNSA</sequence>
<comment type="subcellular location">
    <subcellularLocation>
        <location evidence="1">Cell membrane</location>
        <topology evidence="1">Multi-pass membrane protein</topology>
    </subcellularLocation>
</comment>
<name>A0A0U1L1I9_9FIRM</name>
<feature type="transmembrane region" description="Helical" evidence="9">
    <location>
        <begin position="236"/>
        <end position="259"/>
    </location>
</feature>
<dbReference type="SMART" id="SM00382">
    <property type="entry name" value="AAA"/>
    <property type="match status" value="1"/>
</dbReference>
<reference evidence="13" key="1">
    <citation type="submission" date="2015-03" db="EMBL/GenBank/DDBJ databases">
        <authorList>
            <person name="Nijsse Bart"/>
        </authorList>
    </citation>
    <scope>NUCLEOTIDE SEQUENCE [LARGE SCALE GENOMIC DNA]</scope>
</reference>
<evidence type="ECO:0000256" key="9">
    <source>
        <dbReference type="SAM" id="Phobius"/>
    </source>
</evidence>
<evidence type="ECO:0000259" key="11">
    <source>
        <dbReference type="PROSITE" id="PS50929"/>
    </source>
</evidence>
<keyword evidence="3" id="KW-1003">Cell membrane</keyword>
<dbReference type="FunFam" id="3.40.50.300:FF:000221">
    <property type="entry name" value="Multidrug ABC transporter ATP-binding protein"/>
    <property type="match status" value="1"/>
</dbReference>
<dbReference type="Pfam" id="PF00005">
    <property type="entry name" value="ABC_tran"/>
    <property type="match status" value="1"/>
</dbReference>
<feature type="transmembrane region" description="Helical" evidence="9">
    <location>
        <begin position="52"/>
        <end position="69"/>
    </location>
</feature>
<dbReference type="GO" id="GO:0034040">
    <property type="term" value="F:ATPase-coupled lipid transmembrane transporter activity"/>
    <property type="evidence" value="ECO:0007669"/>
    <property type="project" value="TreeGrafter"/>
</dbReference>
<evidence type="ECO:0000256" key="7">
    <source>
        <dbReference type="ARBA" id="ARBA00022989"/>
    </source>
</evidence>
<dbReference type="InterPro" id="IPR039421">
    <property type="entry name" value="Type_1_exporter"/>
</dbReference>